<dbReference type="InterPro" id="IPR051406">
    <property type="entry name" value="PLD_domain"/>
</dbReference>
<evidence type="ECO:0000256" key="5">
    <source>
        <dbReference type="ARBA" id="ARBA00022963"/>
    </source>
</evidence>
<dbReference type="InterPro" id="IPR001736">
    <property type="entry name" value="PLipase_D/transphosphatidylase"/>
</dbReference>
<dbReference type="CDD" id="cd09171">
    <property type="entry name" value="PLDc_vPLD6_like"/>
    <property type="match status" value="1"/>
</dbReference>
<evidence type="ECO:0000313" key="8">
    <source>
        <dbReference type="EMBL" id="MFD2277433.1"/>
    </source>
</evidence>
<dbReference type="SUPFAM" id="SSF56024">
    <property type="entry name" value="Phospholipase D/nuclease"/>
    <property type="match status" value="1"/>
</dbReference>
<comment type="caution">
    <text evidence="8">The sequence shown here is derived from an EMBL/GenBank/DDBJ whole genome shotgun (WGS) entry which is preliminary data.</text>
</comment>
<comment type="similarity">
    <text evidence="2">Belongs to the phospholipase D family.</text>
</comment>
<evidence type="ECO:0000256" key="6">
    <source>
        <dbReference type="ARBA" id="ARBA00023098"/>
    </source>
</evidence>
<dbReference type="PROSITE" id="PS50035">
    <property type="entry name" value="PLD"/>
    <property type="match status" value="1"/>
</dbReference>
<keyword evidence="4" id="KW-0378">Hydrolase</keyword>
<evidence type="ECO:0000259" key="7">
    <source>
        <dbReference type="PROSITE" id="PS50035"/>
    </source>
</evidence>
<keyword evidence="6" id="KW-0443">Lipid metabolism</keyword>
<evidence type="ECO:0000256" key="4">
    <source>
        <dbReference type="ARBA" id="ARBA00022801"/>
    </source>
</evidence>
<dbReference type="Pfam" id="PF13091">
    <property type="entry name" value="PLDc_2"/>
    <property type="match status" value="1"/>
</dbReference>
<reference evidence="9" key="1">
    <citation type="journal article" date="2019" name="Int. J. Syst. Evol. Microbiol.">
        <title>The Global Catalogue of Microorganisms (GCM) 10K type strain sequencing project: providing services to taxonomists for standard genome sequencing and annotation.</title>
        <authorList>
            <consortium name="The Broad Institute Genomics Platform"/>
            <consortium name="The Broad Institute Genome Sequencing Center for Infectious Disease"/>
            <person name="Wu L."/>
            <person name="Ma J."/>
        </authorList>
    </citation>
    <scope>NUCLEOTIDE SEQUENCE [LARGE SCALE GENOMIC DNA]</scope>
    <source>
        <strain evidence="9">JCM 16545</strain>
    </source>
</reference>
<gene>
    <name evidence="8" type="ORF">ACFSQZ_13210</name>
</gene>
<dbReference type="EC" id="3.1.4.4" evidence="3"/>
<dbReference type="PANTHER" id="PTHR43856:SF1">
    <property type="entry name" value="MITOCHONDRIAL CARDIOLIPIN HYDROLASE"/>
    <property type="match status" value="1"/>
</dbReference>
<protein>
    <recommendedName>
        <fullName evidence="3">phospholipase D</fullName>
        <ecNumber evidence="3">3.1.4.4</ecNumber>
    </recommendedName>
</protein>
<proteinExistence type="inferred from homology"/>
<dbReference type="Gene3D" id="3.30.870.10">
    <property type="entry name" value="Endonuclease Chain A"/>
    <property type="match status" value="1"/>
</dbReference>
<evidence type="ECO:0000313" key="9">
    <source>
        <dbReference type="Proteomes" id="UP001597297"/>
    </source>
</evidence>
<dbReference type="EMBL" id="JBHUJC010000042">
    <property type="protein sequence ID" value="MFD2277433.1"/>
    <property type="molecule type" value="Genomic_DNA"/>
</dbReference>
<sequence>MNKVHHIEQVLADSLEDFSISRSERKELKILLAEIQGNVSEQAKVRQLAFRLCTKSIGEIGEMAAMDWLQSVIKLLYSNEAEVKSSAYFSPGEDCLHRIQTFIREAQHSLDICVFTITDNRIVEKIIEAHARGVKIRIISDNDKSEDLGSDFDYLLANDIHCRADRTDAHMHHKFAIADDNKLLNGSYNWTRSASTENNENITVTNHKPLVKQFQNEFLKLWNSFA</sequence>
<comment type="catalytic activity">
    <reaction evidence="1">
        <text>a 1,2-diacyl-sn-glycero-3-phosphocholine + H2O = a 1,2-diacyl-sn-glycero-3-phosphate + choline + H(+)</text>
        <dbReference type="Rhea" id="RHEA:14445"/>
        <dbReference type="ChEBI" id="CHEBI:15354"/>
        <dbReference type="ChEBI" id="CHEBI:15377"/>
        <dbReference type="ChEBI" id="CHEBI:15378"/>
        <dbReference type="ChEBI" id="CHEBI:57643"/>
        <dbReference type="ChEBI" id="CHEBI:58608"/>
        <dbReference type="EC" id="3.1.4.4"/>
    </reaction>
</comment>
<dbReference type="InterPro" id="IPR025202">
    <property type="entry name" value="PLD-like_dom"/>
</dbReference>
<feature type="domain" description="PLD phosphodiesterase" evidence="7">
    <location>
        <begin position="167"/>
        <end position="194"/>
    </location>
</feature>
<dbReference type="PANTHER" id="PTHR43856">
    <property type="entry name" value="CARDIOLIPIN HYDROLASE"/>
    <property type="match status" value="1"/>
</dbReference>
<dbReference type="RefSeq" id="WP_377093353.1">
    <property type="nucleotide sequence ID" value="NZ_JBHSJM010000001.1"/>
</dbReference>
<evidence type="ECO:0000256" key="2">
    <source>
        <dbReference type="ARBA" id="ARBA00008664"/>
    </source>
</evidence>
<keyword evidence="5" id="KW-0442">Lipid degradation</keyword>
<dbReference type="Proteomes" id="UP001597297">
    <property type="component" value="Unassembled WGS sequence"/>
</dbReference>
<organism evidence="8 9">
    <name type="scientific">Rubritalea spongiae</name>
    <dbReference type="NCBI Taxonomy" id="430797"/>
    <lineage>
        <taxon>Bacteria</taxon>
        <taxon>Pseudomonadati</taxon>
        <taxon>Verrucomicrobiota</taxon>
        <taxon>Verrucomicrobiia</taxon>
        <taxon>Verrucomicrobiales</taxon>
        <taxon>Rubritaleaceae</taxon>
        <taxon>Rubritalea</taxon>
    </lineage>
</organism>
<evidence type="ECO:0000256" key="1">
    <source>
        <dbReference type="ARBA" id="ARBA00000798"/>
    </source>
</evidence>
<name>A0ABW5E470_9BACT</name>
<accession>A0ABW5E470</accession>
<keyword evidence="9" id="KW-1185">Reference proteome</keyword>
<evidence type="ECO:0000256" key="3">
    <source>
        <dbReference type="ARBA" id="ARBA00012027"/>
    </source>
</evidence>